<organism evidence="5 6">
    <name type="scientific">Vagococcus salmoninarum</name>
    <dbReference type="NCBI Taxonomy" id="2739"/>
    <lineage>
        <taxon>Bacteria</taxon>
        <taxon>Bacillati</taxon>
        <taxon>Bacillota</taxon>
        <taxon>Bacilli</taxon>
        <taxon>Lactobacillales</taxon>
        <taxon>Enterococcaceae</taxon>
        <taxon>Vagococcus</taxon>
    </lineage>
</organism>
<dbReference type="RefSeq" id="WP_126780440.1">
    <property type="nucleotide sequence ID" value="NZ_NGJU01000013.1"/>
</dbReference>
<dbReference type="GO" id="GO:0008843">
    <property type="term" value="F:endochitinase activity"/>
    <property type="evidence" value="ECO:0007669"/>
    <property type="project" value="UniProtKB-EC"/>
</dbReference>
<proteinExistence type="predicted"/>
<keyword evidence="3" id="KW-0812">Transmembrane</keyword>
<accession>A0A429ZM10</accession>
<dbReference type="PANTHER" id="PTHR11177:SF317">
    <property type="entry name" value="CHITINASE 12-RELATED"/>
    <property type="match status" value="1"/>
</dbReference>
<evidence type="ECO:0000313" key="5">
    <source>
        <dbReference type="EMBL" id="RST94750.1"/>
    </source>
</evidence>
<evidence type="ECO:0000256" key="1">
    <source>
        <dbReference type="ARBA" id="ARBA00000822"/>
    </source>
</evidence>
<dbReference type="Proteomes" id="UP000287239">
    <property type="component" value="Unassembled WGS sequence"/>
</dbReference>
<dbReference type="GO" id="GO:0005576">
    <property type="term" value="C:extracellular region"/>
    <property type="evidence" value="ECO:0007669"/>
    <property type="project" value="TreeGrafter"/>
</dbReference>
<dbReference type="SUPFAM" id="SSF51445">
    <property type="entry name" value="(Trans)glycosidases"/>
    <property type="match status" value="1"/>
</dbReference>
<evidence type="ECO:0000313" key="6">
    <source>
        <dbReference type="Proteomes" id="UP000287239"/>
    </source>
</evidence>
<dbReference type="InterPro" id="IPR001223">
    <property type="entry name" value="Glyco_hydro18_cat"/>
</dbReference>
<dbReference type="Gene3D" id="3.20.20.80">
    <property type="entry name" value="Glycosidases"/>
    <property type="match status" value="1"/>
</dbReference>
<evidence type="ECO:0000256" key="3">
    <source>
        <dbReference type="SAM" id="Phobius"/>
    </source>
</evidence>
<dbReference type="Pfam" id="PF00704">
    <property type="entry name" value="Glyco_hydro_18"/>
    <property type="match status" value="1"/>
</dbReference>
<comment type="catalytic activity">
    <reaction evidence="1">
        <text>Random endo-hydrolysis of N-acetyl-beta-D-glucosaminide (1-&gt;4)-beta-linkages in chitin and chitodextrins.</text>
        <dbReference type="EC" id="3.2.1.14"/>
    </reaction>
</comment>
<keyword evidence="3" id="KW-0472">Membrane</keyword>
<dbReference type="InterPro" id="IPR011583">
    <property type="entry name" value="Chitinase_II/V-like_cat"/>
</dbReference>
<dbReference type="AlphaFoldDB" id="A0A429ZM10"/>
<dbReference type="OrthoDB" id="9775889at2"/>
<dbReference type="EMBL" id="NGJU01000013">
    <property type="protein sequence ID" value="RST94750.1"/>
    <property type="molecule type" value="Genomic_DNA"/>
</dbReference>
<feature type="transmembrane region" description="Helical" evidence="3">
    <location>
        <begin position="400"/>
        <end position="419"/>
    </location>
</feature>
<protein>
    <recommendedName>
        <fullName evidence="2">chitinase</fullName>
        <ecNumber evidence="2">3.2.1.14</ecNumber>
    </recommendedName>
</protein>
<evidence type="ECO:0000256" key="2">
    <source>
        <dbReference type="ARBA" id="ARBA00012729"/>
    </source>
</evidence>
<dbReference type="Gene3D" id="3.40.5.30">
    <property type="entry name" value="(Trans)glycosidases - domain 2"/>
    <property type="match status" value="1"/>
</dbReference>
<dbReference type="InterPro" id="IPR050314">
    <property type="entry name" value="Glycosyl_Hydrlase_18"/>
</dbReference>
<dbReference type="SMART" id="SM00636">
    <property type="entry name" value="Glyco_18"/>
    <property type="match status" value="1"/>
</dbReference>
<dbReference type="EC" id="3.2.1.14" evidence="2"/>
<name>A0A429ZM10_9ENTE</name>
<dbReference type="GO" id="GO:0005975">
    <property type="term" value="P:carbohydrate metabolic process"/>
    <property type="evidence" value="ECO:0007669"/>
    <property type="project" value="InterPro"/>
</dbReference>
<feature type="domain" description="GH18" evidence="4">
    <location>
        <begin position="35"/>
        <end position="330"/>
    </location>
</feature>
<dbReference type="PROSITE" id="PS51910">
    <property type="entry name" value="GH18_2"/>
    <property type="match status" value="1"/>
</dbReference>
<keyword evidence="6" id="KW-1185">Reference proteome</keyword>
<comment type="caution">
    <text evidence="5">The sequence shown here is derived from an EMBL/GenBank/DDBJ whole genome shotgun (WGS) entry which is preliminary data.</text>
</comment>
<feature type="transmembrane region" description="Helical" evidence="3">
    <location>
        <begin position="361"/>
        <end position="379"/>
    </location>
</feature>
<sequence>MRRKSRSVIVLFITTFMYLVFFSFPQVSQGEEVLFRTVGYLPDYDTMFIERTINFKELTDVNYFSLIPQEDGSLKFTDSGAPSQLELLVKEGHQHQVRVGVSIGGWGLSDYFIKATNKETLPIFIKNIKDFAIKYDLDTIDIDWEYPAEDKALQFETFIKALKADLGDEILLSICVPTGVASNGLATGRWEKHFTSAALNSADWVNIMAYDAQIEGFPNHSPSDLQKNNLNYWNEVMGGKHLHKLVAGVPFYAKAEDGSVMTYRKVIEEYAGVPTTEVVYLNDKDYYINNKEVIQKKVQDTIDLGGLGVMIWAPTQDAELNNSNRLMTVVTDTVKKNQLKLDRGLVVAPALSIGTKEVSKTVLVITGVSGLVISLGLVIGKFKFLVPKKINGKRVNQKQLGKLIGTLLALVASLFLLFILLPLKLVIAIILVLGLLVYFLLK</sequence>
<dbReference type="GO" id="GO:0006032">
    <property type="term" value="P:chitin catabolic process"/>
    <property type="evidence" value="ECO:0007669"/>
    <property type="project" value="TreeGrafter"/>
</dbReference>
<dbReference type="InterPro" id="IPR017853">
    <property type="entry name" value="GH"/>
</dbReference>
<dbReference type="GO" id="GO:0008061">
    <property type="term" value="F:chitin binding"/>
    <property type="evidence" value="ECO:0007669"/>
    <property type="project" value="InterPro"/>
</dbReference>
<evidence type="ECO:0000259" key="4">
    <source>
        <dbReference type="PROSITE" id="PS51910"/>
    </source>
</evidence>
<dbReference type="PANTHER" id="PTHR11177">
    <property type="entry name" value="CHITINASE"/>
    <property type="match status" value="1"/>
</dbReference>
<keyword evidence="3" id="KW-1133">Transmembrane helix</keyword>
<dbReference type="GeneID" id="98568588"/>
<reference evidence="5 6" key="1">
    <citation type="submission" date="2017-05" db="EMBL/GenBank/DDBJ databases">
        <title>Vagococcus spp. assemblies.</title>
        <authorList>
            <person name="Gulvik C.A."/>
        </authorList>
    </citation>
    <scope>NUCLEOTIDE SEQUENCE [LARGE SCALE GENOMIC DNA]</scope>
    <source>
        <strain evidence="5 6">NCFB 2777</strain>
    </source>
</reference>
<feature type="transmembrane region" description="Helical" evidence="3">
    <location>
        <begin position="425"/>
        <end position="441"/>
    </location>
</feature>
<gene>
    <name evidence="5" type="ORF">CBF35_09410</name>
</gene>